<dbReference type="InterPro" id="IPR013762">
    <property type="entry name" value="Integrase-like_cat_sf"/>
</dbReference>
<feature type="domain" description="Tyr recombinase" evidence="5">
    <location>
        <begin position="182"/>
        <end position="380"/>
    </location>
</feature>
<comment type="similarity">
    <text evidence="1">Belongs to the 'phage' integrase family.</text>
</comment>
<dbReference type="Proteomes" id="UP000195101">
    <property type="component" value="Unassembled WGS sequence"/>
</dbReference>
<dbReference type="PROSITE" id="PS51900">
    <property type="entry name" value="CB"/>
    <property type="match status" value="1"/>
</dbReference>
<comment type="caution">
    <text evidence="7">The sequence shown here is derived from an EMBL/GenBank/DDBJ whole genome shotgun (WGS) entry which is preliminary data.</text>
</comment>
<evidence type="ECO:0000256" key="2">
    <source>
        <dbReference type="ARBA" id="ARBA00023125"/>
    </source>
</evidence>
<evidence type="ECO:0000313" key="8">
    <source>
        <dbReference type="Proteomes" id="UP000195101"/>
    </source>
</evidence>
<dbReference type="AlphaFoldDB" id="A0A251YMN6"/>
<accession>A0A251YMN6</accession>
<name>A0A251YMN6_9MICO</name>
<dbReference type="PANTHER" id="PTHR30349">
    <property type="entry name" value="PHAGE INTEGRASE-RELATED"/>
    <property type="match status" value="1"/>
</dbReference>
<keyword evidence="8" id="KW-1185">Reference proteome</keyword>
<dbReference type="Gene3D" id="1.10.443.10">
    <property type="entry name" value="Intergrase catalytic core"/>
    <property type="match status" value="1"/>
</dbReference>
<sequence>MARPRTPISAHGAISVVEVEKGKWRARTRYRFDDGRLRQVERFASSQSKARTALLTALVDLEAPSTSEIRSSTTLAQLAARYLEWKAVDGVAQRTIDTYRWAVGTVIAPASSAAGGIGDLTLREATTERLDRFLTAVGRDRGNGAAKTCKSVLSGMLGYAARLGAIRTNPVREVGRIARKNEGATAVTLEGMPALLAAVRADDRMRALDMVDLIQFLAGTGARVSEALALQWDAVDAAAKTVEITRNVVRVRGEGMKLQDHTKTTAGMRVIGIPDHLVQLLEQRRREQPTNELGLVFPSVLGKLRDPSNTLKDWRLNRDRLGAPDTSFHSFRKYVATALDSAGLSAREIAEYLGHRRPSLTQDTYMSRKVGGTRAAGALDQALQ</sequence>
<dbReference type="GO" id="GO:0015074">
    <property type="term" value="P:DNA integration"/>
    <property type="evidence" value="ECO:0007669"/>
    <property type="project" value="InterPro"/>
</dbReference>
<gene>
    <name evidence="7" type="ORF">BFL37_05850</name>
</gene>
<evidence type="ECO:0000256" key="4">
    <source>
        <dbReference type="PROSITE-ProRule" id="PRU01248"/>
    </source>
</evidence>
<dbReference type="InterPro" id="IPR002104">
    <property type="entry name" value="Integrase_catalytic"/>
</dbReference>
<proteinExistence type="inferred from homology"/>
<dbReference type="EMBL" id="MDJZ01000011">
    <property type="protein sequence ID" value="OUE25507.1"/>
    <property type="molecule type" value="Genomic_DNA"/>
</dbReference>
<feature type="domain" description="Core-binding (CB)" evidence="6">
    <location>
        <begin position="73"/>
        <end position="161"/>
    </location>
</feature>
<dbReference type="GO" id="GO:0003677">
    <property type="term" value="F:DNA binding"/>
    <property type="evidence" value="ECO:0007669"/>
    <property type="project" value="UniProtKB-UniRule"/>
</dbReference>
<evidence type="ECO:0000313" key="7">
    <source>
        <dbReference type="EMBL" id="OUE25507.1"/>
    </source>
</evidence>
<protein>
    <submittedName>
        <fullName evidence="7">Site-specific tyrosine recombinase XerC</fullName>
    </submittedName>
</protein>
<dbReference type="GO" id="GO:0006310">
    <property type="term" value="P:DNA recombination"/>
    <property type="evidence" value="ECO:0007669"/>
    <property type="project" value="UniProtKB-KW"/>
</dbReference>
<keyword evidence="3" id="KW-0233">DNA recombination</keyword>
<dbReference type="PANTHER" id="PTHR30349:SF64">
    <property type="entry name" value="PROPHAGE INTEGRASE INTD-RELATED"/>
    <property type="match status" value="1"/>
</dbReference>
<evidence type="ECO:0000259" key="5">
    <source>
        <dbReference type="PROSITE" id="PS51898"/>
    </source>
</evidence>
<dbReference type="InterPro" id="IPR050090">
    <property type="entry name" value="Tyrosine_recombinase_XerCD"/>
</dbReference>
<reference evidence="7 8" key="1">
    <citation type="submission" date="2016-08" db="EMBL/GenBank/DDBJ databases">
        <title>Genome sequence of Clavibacter michiganensis spp strain CFBP8019.</title>
        <authorList>
            <person name="Thapa S.P."/>
            <person name="Coaker G."/>
            <person name="Jacques M.-A."/>
        </authorList>
    </citation>
    <scope>NUCLEOTIDE SEQUENCE [LARGE SCALE GENOMIC DNA]</scope>
    <source>
        <strain evidence="7">CFBP8019</strain>
    </source>
</reference>
<dbReference type="SUPFAM" id="SSF56349">
    <property type="entry name" value="DNA breaking-rejoining enzymes"/>
    <property type="match status" value="1"/>
</dbReference>
<dbReference type="OrthoDB" id="4326943at2"/>
<organism evidence="7 8">
    <name type="scientific">Clavibacter michiganensis</name>
    <dbReference type="NCBI Taxonomy" id="28447"/>
    <lineage>
        <taxon>Bacteria</taxon>
        <taxon>Bacillati</taxon>
        <taxon>Actinomycetota</taxon>
        <taxon>Actinomycetes</taxon>
        <taxon>Micrococcales</taxon>
        <taxon>Microbacteriaceae</taxon>
        <taxon>Clavibacter</taxon>
    </lineage>
</organism>
<keyword evidence="2 4" id="KW-0238">DNA-binding</keyword>
<dbReference type="PROSITE" id="PS51898">
    <property type="entry name" value="TYR_RECOMBINASE"/>
    <property type="match status" value="1"/>
</dbReference>
<dbReference type="InterPro" id="IPR010998">
    <property type="entry name" value="Integrase_recombinase_N"/>
</dbReference>
<evidence type="ECO:0000256" key="1">
    <source>
        <dbReference type="ARBA" id="ARBA00008857"/>
    </source>
</evidence>
<dbReference type="InterPro" id="IPR044068">
    <property type="entry name" value="CB"/>
</dbReference>
<evidence type="ECO:0000256" key="3">
    <source>
        <dbReference type="ARBA" id="ARBA00023172"/>
    </source>
</evidence>
<dbReference type="RefSeq" id="WP_086514223.1">
    <property type="nucleotide sequence ID" value="NZ_MDJZ01000011.1"/>
</dbReference>
<evidence type="ECO:0000259" key="6">
    <source>
        <dbReference type="PROSITE" id="PS51900"/>
    </source>
</evidence>
<dbReference type="Pfam" id="PF00589">
    <property type="entry name" value="Phage_integrase"/>
    <property type="match status" value="1"/>
</dbReference>
<dbReference type="Gene3D" id="1.10.150.130">
    <property type="match status" value="1"/>
</dbReference>
<dbReference type="InterPro" id="IPR011010">
    <property type="entry name" value="DNA_brk_join_enz"/>
</dbReference>
<dbReference type="CDD" id="cd01189">
    <property type="entry name" value="INT_ICEBs1_C_like"/>
    <property type="match status" value="1"/>
</dbReference>